<proteinExistence type="predicted"/>
<organism evidence="1 2">
    <name type="scientific">Melastoma candidum</name>
    <dbReference type="NCBI Taxonomy" id="119954"/>
    <lineage>
        <taxon>Eukaryota</taxon>
        <taxon>Viridiplantae</taxon>
        <taxon>Streptophyta</taxon>
        <taxon>Embryophyta</taxon>
        <taxon>Tracheophyta</taxon>
        <taxon>Spermatophyta</taxon>
        <taxon>Magnoliopsida</taxon>
        <taxon>eudicotyledons</taxon>
        <taxon>Gunneridae</taxon>
        <taxon>Pentapetalae</taxon>
        <taxon>rosids</taxon>
        <taxon>malvids</taxon>
        <taxon>Myrtales</taxon>
        <taxon>Melastomataceae</taxon>
        <taxon>Melastomatoideae</taxon>
        <taxon>Melastomateae</taxon>
        <taxon>Melastoma</taxon>
    </lineage>
</organism>
<name>A0ACB9L2W7_9MYRT</name>
<reference evidence="2" key="1">
    <citation type="journal article" date="2023" name="Front. Plant Sci.">
        <title>Chromosomal-level genome assembly of Melastoma candidum provides insights into trichome evolution.</title>
        <authorList>
            <person name="Zhong Y."/>
            <person name="Wu W."/>
            <person name="Sun C."/>
            <person name="Zou P."/>
            <person name="Liu Y."/>
            <person name="Dai S."/>
            <person name="Zhou R."/>
        </authorList>
    </citation>
    <scope>NUCLEOTIDE SEQUENCE [LARGE SCALE GENOMIC DNA]</scope>
</reference>
<protein>
    <submittedName>
        <fullName evidence="1">Uncharacterized protein</fullName>
    </submittedName>
</protein>
<evidence type="ECO:0000313" key="2">
    <source>
        <dbReference type="Proteomes" id="UP001057402"/>
    </source>
</evidence>
<gene>
    <name evidence="1" type="ORF">MLD38_039469</name>
</gene>
<sequence length="639" mass="71804">MPAPPTSSLHRPWTPPRQPYPYNHEIPYQSHGNHHPYRAPYPGAEGDMNLRKRMRMDDPLGIHHQDFFDVERRSKLIRDHGSGPGVGDGNGCGLAYAANPGSHPYLESNGDYSLPDGRTQVFQRGTGYPDPRGEYPPEMSRYCGGNVVGGGGRHYSFDLTRPPLPPSPPPPLPPHPPMQSLMPNGRGHPHPIERPAGALFPVDSNVSTSSPSVYYPTRQVPSPPSVFSKEEVQKVRNKLSPPKLKIVDASSLFKHPHRTFRPDHFVIILRGLPGSGKSYMAKMLRDLEVEQGGSIPRIFSIDDYFMTEVEKAEESEASNSLSKGKRPAMKKVMEYCYEPEMEEAYRSSMLKAYRKIVEEGTFTFIIVDDRNLRVADFAQFWAIGKSSGYEVYILEATYKDPEGCAARNIHGFTFDNIQKMAEQWEQAPVLYLRLDVKSLFHSDDLKEGDIQEVDMDMEDDVESPSATVERKNEKPFEHYGDSNIHNEHNTREGERWDAEAEHPLGQVGALGRSKWSDDLEELENDIDVSKKDTVTVISRLDRARGMSEKSVHWGDQGGDTGFSLAKKANAISLVIGPGAGYNLKSNPLPKDEKLTQNYDGSGIKRKNVFQEQLLAEQESFKAVFERRRQRLGGLNAEDD</sequence>
<dbReference type="EMBL" id="CM042891">
    <property type="protein sequence ID" value="KAI4303885.1"/>
    <property type="molecule type" value="Genomic_DNA"/>
</dbReference>
<keyword evidence="2" id="KW-1185">Reference proteome</keyword>
<evidence type="ECO:0000313" key="1">
    <source>
        <dbReference type="EMBL" id="KAI4303885.1"/>
    </source>
</evidence>
<dbReference type="Proteomes" id="UP001057402">
    <property type="component" value="Chromosome 12"/>
</dbReference>
<comment type="caution">
    <text evidence="1">The sequence shown here is derived from an EMBL/GenBank/DDBJ whole genome shotgun (WGS) entry which is preliminary data.</text>
</comment>
<accession>A0ACB9L2W7</accession>